<dbReference type="EC" id="6.3.4.3" evidence="2"/>
<dbReference type="GO" id="GO:0005524">
    <property type="term" value="F:ATP binding"/>
    <property type="evidence" value="ECO:0007669"/>
    <property type="project" value="UniProtKB-KW"/>
</dbReference>
<evidence type="ECO:0000313" key="8">
    <source>
        <dbReference type="Proteomes" id="UP000053766"/>
    </source>
</evidence>
<keyword evidence="3" id="KW-0554">One-carbon metabolism</keyword>
<evidence type="ECO:0000313" key="7">
    <source>
        <dbReference type="EMBL" id="KJH42666.1"/>
    </source>
</evidence>
<dbReference type="InterPro" id="IPR000559">
    <property type="entry name" value="Formate_THF_ligase"/>
</dbReference>
<dbReference type="InterPro" id="IPR027417">
    <property type="entry name" value="P-loop_NTPase"/>
</dbReference>
<dbReference type="FunFam" id="3.10.410.10:FF:000001">
    <property type="entry name" value="Putative formate--tetrahydrofolate ligase"/>
    <property type="match status" value="1"/>
</dbReference>
<dbReference type="SUPFAM" id="SSF52540">
    <property type="entry name" value="P-loop containing nucleoside triphosphate hydrolases"/>
    <property type="match status" value="1"/>
</dbReference>
<keyword evidence="5" id="KW-0547">Nucleotide-binding</keyword>
<dbReference type="GO" id="GO:0006730">
    <property type="term" value="P:one-carbon metabolic process"/>
    <property type="evidence" value="ECO:0007669"/>
    <property type="project" value="UniProtKB-KW"/>
</dbReference>
<reference evidence="7 8" key="1">
    <citation type="submission" date="2013-11" db="EMBL/GenBank/DDBJ databases">
        <title>Draft genome of the bovine lungworm Dictyocaulus viviparus.</title>
        <authorList>
            <person name="Mitreva M."/>
        </authorList>
    </citation>
    <scope>NUCLEOTIDE SEQUENCE [LARGE SCALE GENOMIC DNA]</scope>
    <source>
        <strain evidence="7 8">HannoverDv2000</strain>
    </source>
</reference>
<dbReference type="OrthoDB" id="1845775at2759"/>
<evidence type="ECO:0000256" key="4">
    <source>
        <dbReference type="ARBA" id="ARBA00022598"/>
    </source>
</evidence>
<reference evidence="8" key="2">
    <citation type="journal article" date="2016" name="Sci. Rep.">
        <title>Dictyocaulus viviparus genome, variome and transcriptome elucidate lungworm biology and support future intervention.</title>
        <authorList>
            <person name="McNulty S.N."/>
            <person name="Strube C."/>
            <person name="Rosa B.A."/>
            <person name="Martin J.C."/>
            <person name="Tyagi R."/>
            <person name="Choi Y.J."/>
            <person name="Wang Q."/>
            <person name="Hallsworth Pepin K."/>
            <person name="Zhang X."/>
            <person name="Ozersky P."/>
            <person name="Wilson R.K."/>
            <person name="Sternberg P.W."/>
            <person name="Gasser R.B."/>
            <person name="Mitreva M."/>
        </authorList>
    </citation>
    <scope>NUCLEOTIDE SEQUENCE [LARGE SCALE GENOMIC DNA]</scope>
    <source>
        <strain evidence="8">HannoverDv2000</strain>
    </source>
</reference>
<dbReference type="STRING" id="29172.A0A0D8XK13"/>
<accession>A0A0D8XK13</accession>
<evidence type="ECO:0000256" key="2">
    <source>
        <dbReference type="ARBA" id="ARBA00012295"/>
    </source>
</evidence>
<keyword evidence="4" id="KW-0436">Ligase</keyword>
<name>A0A0D8XK13_DICVI</name>
<dbReference type="Pfam" id="PF01268">
    <property type="entry name" value="FTHFS"/>
    <property type="match status" value="1"/>
</dbReference>
<sequence>MSLEAKMAKIACEIYGASGIKLSDEAREKLNCYIQQGFSDLPICMAKTHLSLSHDPTKKGAPTDFILPIREVRASVGAGFITPIVGEMTTMPGLNTRPCFFDITIDPITEIIDGLF</sequence>
<proteinExistence type="predicted"/>
<organism evidence="7 8">
    <name type="scientific">Dictyocaulus viviparus</name>
    <name type="common">Bovine lungworm</name>
    <dbReference type="NCBI Taxonomy" id="29172"/>
    <lineage>
        <taxon>Eukaryota</taxon>
        <taxon>Metazoa</taxon>
        <taxon>Ecdysozoa</taxon>
        <taxon>Nematoda</taxon>
        <taxon>Chromadorea</taxon>
        <taxon>Rhabditida</taxon>
        <taxon>Rhabditina</taxon>
        <taxon>Rhabditomorpha</taxon>
        <taxon>Strongyloidea</taxon>
        <taxon>Metastrongylidae</taxon>
        <taxon>Dictyocaulus</taxon>
    </lineage>
</organism>
<evidence type="ECO:0000256" key="6">
    <source>
        <dbReference type="ARBA" id="ARBA00022840"/>
    </source>
</evidence>
<evidence type="ECO:0000256" key="5">
    <source>
        <dbReference type="ARBA" id="ARBA00022741"/>
    </source>
</evidence>
<dbReference type="GO" id="GO:0004329">
    <property type="term" value="F:formate-tetrahydrofolate ligase activity"/>
    <property type="evidence" value="ECO:0007669"/>
    <property type="project" value="UniProtKB-EC"/>
</dbReference>
<dbReference type="Gene3D" id="3.10.410.10">
    <property type="entry name" value="Formyltetrahydrofolate synthetase, domain 3"/>
    <property type="match status" value="1"/>
</dbReference>
<protein>
    <recommendedName>
        <fullName evidence="2">formate--tetrahydrofolate ligase</fullName>
        <ecNumber evidence="2">6.3.4.3</ecNumber>
    </recommendedName>
</protein>
<dbReference type="Proteomes" id="UP000053766">
    <property type="component" value="Unassembled WGS sequence"/>
</dbReference>
<keyword evidence="6" id="KW-0067">ATP-binding</keyword>
<evidence type="ECO:0000256" key="1">
    <source>
        <dbReference type="ARBA" id="ARBA00004777"/>
    </source>
</evidence>
<dbReference type="EMBL" id="KN716640">
    <property type="protein sequence ID" value="KJH42666.1"/>
    <property type="molecule type" value="Genomic_DNA"/>
</dbReference>
<comment type="pathway">
    <text evidence="1">One-carbon metabolism; tetrahydrofolate interconversion.</text>
</comment>
<dbReference type="AlphaFoldDB" id="A0A0D8XK13"/>
<gene>
    <name evidence="7" type="ORF">DICVIV_11333</name>
</gene>
<keyword evidence="8" id="KW-1185">Reference proteome</keyword>
<evidence type="ECO:0000256" key="3">
    <source>
        <dbReference type="ARBA" id="ARBA00022563"/>
    </source>
</evidence>